<gene>
    <name evidence="7" type="ORF">SEMRO_464_G148480.1</name>
</gene>
<keyword evidence="4" id="KW-0539">Nucleus</keyword>
<keyword evidence="8" id="KW-1185">Reference proteome</keyword>
<proteinExistence type="predicted"/>
<organism evidence="7 8">
    <name type="scientific">Seminavis robusta</name>
    <dbReference type="NCBI Taxonomy" id="568900"/>
    <lineage>
        <taxon>Eukaryota</taxon>
        <taxon>Sar</taxon>
        <taxon>Stramenopiles</taxon>
        <taxon>Ochrophyta</taxon>
        <taxon>Bacillariophyta</taxon>
        <taxon>Bacillariophyceae</taxon>
        <taxon>Bacillariophycidae</taxon>
        <taxon>Naviculales</taxon>
        <taxon>Naviculaceae</taxon>
        <taxon>Seminavis</taxon>
    </lineage>
</organism>
<dbReference type="GO" id="GO:0000027">
    <property type="term" value="P:ribosomal large subunit assembly"/>
    <property type="evidence" value="ECO:0007669"/>
    <property type="project" value="TreeGrafter"/>
</dbReference>
<evidence type="ECO:0000256" key="5">
    <source>
        <dbReference type="PROSITE-ProRule" id="PRU00221"/>
    </source>
</evidence>
<name>A0A9N8E212_9STRA</name>
<keyword evidence="3" id="KW-0677">Repeat</keyword>
<dbReference type="PROSITE" id="PS50294">
    <property type="entry name" value="WD_REPEATS_REGION"/>
    <property type="match status" value="1"/>
</dbReference>
<evidence type="ECO:0000256" key="2">
    <source>
        <dbReference type="ARBA" id="ARBA00022574"/>
    </source>
</evidence>
<accession>A0A9N8E212</accession>
<feature type="compositionally biased region" description="Basic and acidic residues" evidence="6">
    <location>
        <begin position="159"/>
        <end position="171"/>
    </location>
</feature>
<feature type="region of interest" description="Disordered" evidence="6">
    <location>
        <begin position="1"/>
        <end position="22"/>
    </location>
</feature>
<dbReference type="AlphaFoldDB" id="A0A9N8E212"/>
<evidence type="ECO:0000256" key="1">
    <source>
        <dbReference type="ARBA" id="ARBA00004123"/>
    </source>
</evidence>
<evidence type="ECO:0000256" key="4">
    <source>
        <dbReference type="ARBA" id="ARBA00023242"/>
    </source>
</evidence>
<dbReference type="InterPro" id="IPR015943">
    <property type="entry name" value="WD40/YVTN_repeat-like_dom_sf"/>
</dbReference>
<dbReference type="PANTHER" id="PTHR19848">
    <property type="entry name" value="WD40 REPEAT PROTEIN"/>
    <property type="match status" value="1"/>
</dbReference>
<dbReference type="InterPro" id="IPR036322">
    <property type="entry name" value="WD40_repeat_dom_sf"/>
</dbReference>
<dbReference type="Pfam" id="PF00400">
    <property type="entry name" value="WD40"/>
    <property type="match status" value="1"/>
</dbReference>
<evidence type="ECO:0000313" key="7">
    <source>
        <dbReference type="EMBL" id="CAB9511036.1"/>
    </source>
</evidence>
<dbReference type="EMBL" id="CAICTM010000463">
    <property type="protein sequence ID" value="CAB9511036.1"/>
    <property type="molecule type" value="Genomic_DNA"/>
</dbReference>
<dbReference type="PANTHER" id="PTHR19848:SF0">
    <property type="entry name" value="NOTCHLESS PROTEIN HOMOLOG 1"/>
    <property type="match status" value="1"/>
</dbReference>
<dbReference type="OrthoDB" id="538223at2759"/>
<sequence>MGEEKNQEGSGLVGTIDLGGITDPDELEEALAQLKLEDLEELAQVAPVDSFGDAKAFDDFIGEDDYPTEDDLEDIEEDLEPVNPWAEGERVEDFTEEELINVLRSFEDIVDEPGGEVVNDEDLVDFEGDVLPELEFLDTEDSAHLLEPAEFTASIFDAPSKEAESGDHQSLEEEEDDDDSSETKPIELNETNTTEATGVDEKKLDLDDLGLLEGLQKLNLDWQSDENNDIDDEYNDIPPYLYCQPCTPAGTDIGAENNNITSGFSLPSIAENETLFGPSADLKQFEQEGRPELPQKEFDALLQLSILSDSYFAGRDMESLIEKAASETSKAAMSHDAHSTANNTEETTTIHVSQRPEALDAAAPILANFVTNASGLENERNCLGHTETCFGLDFSECGNYLATASQDSTIRVWDVATNAPLSTLQEHSKDYECLRVAWASSAWAKGTLDRGRDSIHSSLLATAGADGKVMIWCSKDPSQKNSFSCCATLDHSAFDRVPVNPDDEKEMPQIYALQWIDHWSGLPMARENATQNSFLMTSSDDFIHLWELGGIDGQGGENLIFREVMSLHFTSFHNQGYGVSICQVTDAGLKMMESKPQAGKDATPDRPIQKPFGGDRNPNNMIFAFDANYCAANGLLGVALSDGSLRLINGRGVCISIVSLPGCQSHLTSFSWDSTGTRLATCVATGHVILWGIDVHEGKGSLTTTCAAILEGGHEVGRPVFGSKFISAGENLLLTWGVDGRLCLWDSFSSANIQAPIATLVSNASNPIYAVDALDSCVAVGGGGAESSFLGIPVHLYDIKKGK</sequence>
<dbReference type="PROSITE" id="PS00678">
    <property type="entry name" value="WD_REPEATS_1"/>
    <property type="match status" value="1"/>
</dbReference>
<dbReference type="SMART" id="SM00320">
    <property type="entry name" value="WD40"/>
    <property type="match status" value="5"/>
</dbReference>
<dbReference type="PROSITE" id="PS50082">
    <property type="entry name" value="WD_REPEATS_2"/>
    <property type="match status" value="1"/>
</dbReference>
<evidence type="ECO:0000256" key="3">
    <source>
        <dbReference type="ARBA" id="ARBA00022737"/>
    </source>
</evidence>
<dbReference type="GO" id="GO:0005730">
    <property type="term" value="C:nucleolus"/>
    <property type="evidence" value="ECO:0007669"/>
    <property type="project" value="TreeGrafter"/>
</dbReference>
<reference evidence="7" key="1">
    <citation type="submission" date="2020-06" db="EMBL/GenBank/DDBJ databases">
        <authorList>
            <consortium name="Plant Systems Biology data submission"/>
        </authorList>
    </citation>
    <scope>NUCLEOTIDE SEQUENCE</scope>
    <source>
        <strain evidence="7">D6</strain>
    </source>
</reference>
<feature type="region of interest" description="Disordered" evidence="6">
    <location>
        <begin position="156"/>
        <end position="201"/>
    </location>
</feature>
<dbReference type="SUPFAM" id="SSF50978">
    <property type="entry name" value="WD40 repeat-like"/>
    <property type="match status" value="1"/>
</dbReference>
<keyword evidence="2 5" id="KW-0853">WD repeat</keyword>
<dbReference type="InterPro" id="IPR019775">
    <property type="entry name" value="WD40_repeat_CS"/>
</dbReference>
<protein>
    <submittedName>
        <fullName evidence="7">WD domain, G-beta repeat</fullName>
    </submittedName>
</protein>
<dbReference type="Proteomes" id="UP001153069">
    <property type="component" value="Unassembled WGS sequence"/>
</dbReference>
<dbReference type="Gene3D" id="2.130.10.10">
    <property type="entry name" value="YVTN repeat-like/Quinoprotein amine dehydrogenase"/>
    <property type="match status" value="2"/>
</dbReference>
<dbReference type="InterPro" id="IPR001680">
    <property type="entry name" value="WD40_rpt"/>
</dbReference>
<evidence type="ECO:0000313" key="8">
    <source>
        <dbReference type="Proteomes" id="UP001153069"/>
    </source>
</evidence>
<evidence type="ECO:0000256" key="6">
    <source>
        <dbReference type="SAM" id="MobiDB-lite"/>
    </source>
</evidence>
<feature type="repeat" description="WD" evidence="5">
    <location>
        <begin position="382"/>
        <end position="423"/>
    </location>
</feature>
<comment type="caution">
    <text evidence="7">The sequence shown here is derived from an EMBL/GenBank/DDBJ whole genome shotgun (WGS) entry which is preliminary data.</text>
</comment>
<comment type="subcellular location">
    <subcellularLocation>
        <location evidence="1">Nucleus</location>
    </subcellularLocation>
</comment>